<evidence type="ECO:0000313" key="10">
    <source>
        <dbReference type="EMBL" id="KAK3946920.1"/>
    </source>
</evidence>
<dbReference type="PROSITE" id="PS00028">
    <property type="entry name" value="ZINC_FINGER_C2H2_1"/>
    <property type="match status" value="1"/>
</dbReference>
<keyword evidence="4 7" id="KW-0863">Zinc-finger</keyword>
<dbReference type="GO" id="GO:0000785">
    <property type="term" value="C:chromatin"/>
    <property type="evidence" value="ECO:0007669"/>
    <property type="project" value="TreeGrafter"/>
</dbReference>
<dbReference type="GO" id="GO:0005634">
    <property type="term" value="C:nucleus"/>
    <property type="evidence" value="ECO:0007669"/>
    <property type="project" value="UniProtKB-SubCell"/>
</dbReference>
<reference evidence="10" key="2">
    <citation type="submission" date="2023-06" db="EMBL/GenBank/DDBJ databases">
        <authorList>
            <consortium name="Lawrence Berkeley National Laboratory"/>
            <person name="Mondo S.J."/>
            <person name="Hensen N."/>
            <person name="Bonometti L."/>
            <person name="Westerberg I."/>
            <person name="Brannstrom I.O."/>
            <person name="Guillou S."/>
            <person name="Cros-Aarteil S."/>
            <person name="Calhoun S."/>
            <person name="Haridas S."/>
            <person name="Kuo A."/>
            <person name="Pangilinan J."/>
            <person name="Riley R."/>
            <person name="Labutti K."/>
            <person name="Andreopoulos B."/>
            <person name="Lipzen A."/>
            <person name="Chen C."/>
            <person name="Yanf M."/>
            <person name="Daum C."/>
            <person name="Ng V."/>
            <person name="Clum A."/>
            <person name="Steindorff A."/>
            <person name="Ohm R."/>
            <person name="Martin F."/>
            <person name="Silar P."/>
            <person name="Natvig D."/>
            <person name="Lalanne C."/>
            <person name="Gautier V."/>
            <person name="Ament-Velasquez S.L."/>
            <person name="Kruys A."/>
            <person name="Hutchinson M.I."/>
            <person name="Powell A.J."/>
            <person name="Barry K."/>
            <person name="Miller A.N."/>
            <person name="Grigoriev I.V."/>
            <person name="Debuchy R."/>
            <person name="Gladieux P."/>
            <person name="Thoren M.H."/>
            <person name="Johannesson H."/>
        </authorList>
    </citation>
    <scope>NUCLEOTIDE SEQUENCE</scope>
    <source>
        <strain evidence="10">CBS 626.80</strain>
    </source>
</reference>
<feature type="domain" description="C2H2-type" evidence="9">
    <location>
        <begin position="160"/>
        <end position="190"/>
    </location>
</feature>
<dbReference type="PROSITE" id="PS50157">
    <property type="entry name" value="ZINC_FINGER_C2H2_2"/>
    <property type="match status" value="2"/>
</dbReference>
<dbReference type="InterPro" id="IPR036236">
    <property type="entry name" value="Znf_C2H2_sf"/>
</dbReference>
<feature type="non-terminal residue" evidence="10">
    <location>
        <position position="1"/>
    </location>
</feature>
<keyword evidence="5" id="KW-0862">Zinc</keyword>
<feature type="non-terminal residue" evidence="10">
    <location>
        <position position="226"/>
    </location>
</feature>
<feature type="compositionally biased region" description="Basic residues" evidence="8">
    <location>
        <begin position="205"/>
        <end position="220"/>
    </location>
</feature>
<evidence type="ECO:0000256" key="1">
    <source>
        <dbReference type="ARBA" id="ARBA00004123"/>
    </source>
</evidence>
<feature type="region of interest" description="Disordered" evidence="8">
    <location>
        <begin position="186"/>
        <end position="226"/>
    </location>
</feature>
<feature type="compositionally biased region" description="Polar residues" evidence="8">
    <location>
        <begin position="190"/>
        <end position="204"/>
    </location>
</feature>
<feature type="domain" description="C2H2-type" evidence="9">
    <location>
        <begin position="132"/>
        <end position="159"/>
    </location>
</feature>
<evidence type="ECO:0000256" key="2">
    <source>
        <dbReference type="ARBA" id="ARBA00022723"/>
    </source>
</evidence>
<evidence type="ECO:0000313" key="11">
    <source>
        <dbReference type="Proteomes" id="UP001303222"/>
    </source>
</evidence>
<evidence type="ECO:0000259" key="9">
    <source>
        <dbReference type="PROSITE" id="PS50157"/>
    </source>
</evidence>
<evidence type="ECO:0000256" key="7">
    <source>
        <dbReference type="PROSITE-ProRule" id="PRU00042"/>
    </source>
</evidence>
<dbReference type="SMART" id="SM00355">
    <property type="entry name" value="ZnF_C2H2"/>
    <property type="match status" value="2"/>
</dbReference>
<dbReference type="GO" id="GO:0008270">
    <property type="term" value="F:zinc ion binding"/>
    <property type="evidence" value="ECO:0007669"/>
    <property type="project" value="UniProtKB-KW"/>
</dbReference>
<keyword evidence="3" id="KW-0677">Repeat</keyword>
<dbReference type="AlphaFoldDB" id="A0AAN6NJY2"/>
<dbReference type="Proteomes" id="UP001303222">
    <property type="component" value="Unassembled WGS sequence"/>
</dbReference>
<comment type="subcellular location">
    <subcellularLocation>
        <location evidence="1">Nucleus</location>
    </subcellularLocation>
</comment>
<keyword evidence="2" id="KW-0479">Metal-binding</keyword>
<sequence>YTPKAATSDTLISTTNMASYVTSSPNGARHSAVYPIISTDSKPYPQQFYATPSAIMPPSTTATSYLPPLTLASSFDQSLLMAAQTSILPQDNHPTYVTNSQEGRNILSTTAPATGSGSTNSQIPLKDANGRFPCLHCTKTFKQKRYLARHMLRHTGDRPYTCVLCQHTFSRSDILKRHFRECSIRRGNPTGATHLSHSRASQAYRNKKVQPRQNAVRRRGNISQLS</sequence>
<evidence type="ECO:0000256" key="4">
    <source>
        <dbReference type="ARBA" id="ARBA00022771"/>
    </source>
</evidence>
<proteinExistence type="predicted"/>
<name>A0AAN6NJY2_9PEZI</name>
<dbReference type="PANTHER" id="PTHR40626">
    <property type="entry name" value="MIP31509P"/>
    <property type="match status" value="1"/>
</dbReference>
<dbReference type="PANTHER" id="PTHR40626:SF12">
    <property type="entry name" value="RFEC"/>
    <property type="match status" value="1"/>
</dbReference>
<dbReference type="FunFam" id="3.30.160.60:FF:000446">
    <property type="entry name" value="Zinc finger protein"/>
    <property type="match status" value="1"/>
</dbReference>
<evidence type="ECO:0000256" key="3">
    <source>
        <dbReference type="ARBA" id="ARBA00022737"/>
    </source>
</evidence>
<evidence type="ECO:0000256" key="8">
    <source>
        <dbReference type="SAM" id="MobiDB-lite"/>
    </source>
</evidence>
<dbReference type="SUPFAM" id="SSF57667">
    <property type="entry name" value="beta-beta-alpha zinc fingers"/>
    <property type="match status" value="1"/>
</dbReference>
<reference evidence="10" key="1">
    <citation type="journal article" date="2023" name="Mol. Phylogenet. Evol.">
        <title>Genome-scale phylogeny and comparative genomics of the fungal order Sordariales.</title>
        <authorList>
            <person name="Hensen N."/>
            <person name="Bonometti L."/>
            <person name="Westerberg I."/>
            <person name="Brannstrom I.O."/>
            <person name="Guillou S."/>
            <person name="Cros-Aarteil S."/>
            <person name="Calhoun S."/>
            <person name="Haridas S."/>
            <person name="Kuo A."/>
            <person name="Mondo S."/>
            <person name="Pangilinan J."/>
            <person name="Riley R."/>
            <person name="LaButti K."/>
            <person name="Andreopoulos B."/>
            <person name="Lipzen A."/>
            <person name="Chen C."/>
            <person name="Yan M."/>
            <person name="Daum C."/>
            <person name="Ng V."/>
            <person name="Clum A."/>
            <person name="Steindorff A."/>
            <person name="Ohm R.A."/>
            <person name="Martin F."/>
            <person name="Silar P."/>
            <person name="Natvig D.O."/>
            <person name="Lalanne C."/>
            <person name="Gautier V."/>
            <person name="Ament-Velasquez S.L."/>
            <person name="Kruys A."/>
            <person name="Hutchinson M.I."/>
            <person name="Powell A.J."/>
            <person name="Barry K."/>
            <person name="Miller A.N."/>
            <person name="Grigoriev I.V."/>
            <person name="Debuchy R."/>
            <person name="Gladieux P."/>
            <person name="Hiltunen Thoren M."/>
            <person name="Johannesson H."/>
        </authorList>
    </citation>
    <scope>NUCLEOTIDE SEQUENCE</scope>
    <source>
        <strain evidence="10">CBS 626.80</strain>
    </source>
</reference>
<evidence type="ECO:0000256" key="5">
    <source>
        <dbReference type="ARBA" id="ARBA00022833"/>
    </source>
</evidence>
<dbReference type="EMBL" id="MU859470">
    <property type="protein sequence ID" value="KAK3946920.1"/>
    <property type="molecule type" value="Genomic_DNA"/>
</dbReference>
<evidence type="ECO:0000256" key="6">
    <source>
        <dbReference type="ARBA" id="ARBA00023242"/>
    </source>
</evidence>
<dbReference type="GO" id="GO:0000981">
    <property type="term" value="F:DNA-binding transcription factor activity, RNA polymerase II-specific"/>
    <property type="evidence" value="ECO:0007669"/>
    <property type="project" value="InterPro"/>
</dbReference>
<dbReference type="Pfam" id="PF00096">
    <property type="entry name" value="zf-C2H2"/>
    <property type="match status" value="1"/>
</dbReference>
<comment type="caution">
    <text evidence="10">The sequence shown here is derived from an EMBL/GenBank/DDBJ whole genome shotgun (WGS) entry which is preliminary data.</text>
</comment>
<accession>A0AAN6NJY2</accession>
<protein>
    <recommendedName>
        <fullName evidence="9">C2H2-type domain-containing protein</fullName>
    </recommendedName>
</protein>
<dbReference type="Gene3D" id="3.30.160.60">
    <property type="entry name" value="Classic Zinc Finger"/>
    <property type="match status" value="2"/>
</dbReference>
<dbReference type="InterPro" id="IPR051059">
    <property type="entry name" value="VerF-like"/>
</dbReference>
<keyword evidence="6" id="KW-0539">Nucleus</keyword>
<dbReference type="InterPro" id="IPR013087">
    <property type="entry name" value="Znf_C2H2_type"/>
</dbReference>
<organism evidence="10 11">
    <name type="scientific">Pseudoneurospora amorphoporcata</name>
    <dbReference type="NCBI Taxonomy" id="241081"/>
    <lineage>
        <taxon>Eukaryota</taxon>
        <taxon>Fungi</taxon>
        <taxon>Dikarya</taxon>
        <taxon>Ascomycota</taxon>
        <taxon>Pezizomycotina</taxon>
        <taxon>Sordariomycetes</taxon>
        <taxon>Sordariomycetidae</taxon>
        <taxon>Sordariales</taxon>
        <taxon>Sordariaceae</taxon>
        <taxon>Pseudoneurospora</taxon>
    </lineage>
</organism>
<keyword evidence="11" id="KW-1185">Reference proteome</keyword>
<dbReference type="GO" id="GO:0000978">
    <property type="term" value="F:RNA polymerase II cis-regulatory region sequence-specific DNA binding"/>
    <property type="evidence" value="ECO:0007669"/>
    <property type="project" value="InterPro"/>
</dbReference>
<gene>
    <name evidence="10" type="ORF">QBC32DRAFT_177817</name>
</gene>